<sequence>MISSMPIKHLGFPDSPFQVIFSFEDVIENLERDALDSDAYVADAAKGILEEISSFPELKTGITDFGVFETLKEPINKLLAPYFPKALTLNEIKAVSIPYMDIIINPTQRFTNILEAAGPELDFNIRDLDDHQFYVLSSCLVLNEFYGAKINFSKPLLYDIPDAEGISRHYRILYNADFLDILKTEKSLPLTPEDVDLLLDNYEDLELWKSKIPPESYILKGFAIVTLYDATIDNAVSMLKEKLLSVNTPMFQQSVASIFRTIYRIPDLQVGFTLFIPEEKRFKVAAFGQAMKSYILGQQHTPDSMPLCTYSYQTLVKDRNYFAISNLEQFYAANPNSHLAKTFSAAEIGSFILAPVVKNGKLMGILEIVSPRKKELNSVNAHRLEVVMPFLTESIERLVAEYQNQVSAIIQSNYTTIHPSVNWKFRTEAQHYLEAKNTKTPYVLKEVSFDHVHPLYGQMDIKGSSDSRNESVRKDLQNQLHALLGVFDDLSNLKNLEQERLQVNSFLKELGLTIQANTEQYITNYLDGSIHAWLRQQKSTTILTAYLLDLDEQRGRFFTYRRKYEKTISLINDELAHVIDVSQEDAQAIFPHYYERFKSDGIDFNLYVGQEISPNQQYTSEKLSALKCWQLEVLCLMEMAHQRLKPQLPYQLDVTTLILIYHSTIAIRFRMDEKRFDIDGTYNARFEIVKKRIDKAHIKNTNERITEAGKMTIVYSSEVEEMEYLGYLATLQQRNLLDTEIEHFDVEDLQGISGLKAIRVRYVKLPDLTNA</sequence>
<evidence type="ECO:0000313" key="2">
    <source>
        <dbReference type="Proteomes" id="UP000295499"/>
    </source>
</evidence>
<accession>A0A4R6II67</accession>
<dbReference type="EMBL" id="SNWM01000003">
    <property type="protein sequence ID" value="TDO21637.1"/>
    <property type="molecule type" value="Genomic_DNA"/>
</dbReference>
<gene>
    <name evidence="1" type="ORF">CLV32_2743</name>
</gene>
<organism evidence="1 2">
    <name type="scientific">Pedobacter duraquae</name>
    <dbReference type="NCBI Taxonomy" id="425511"/>
    <lineage>
        <taxon>Bacteria</taxon>
        <taxon>Pseudomonadati</taxon>
        <taxon>Bacteroidota</taxon>
        <taxon>Sphingobacteriia</taxon>
        <taxon>Sphingobacteriales</taxon>
        <taxon>Sphingobacteriaceae</taxon>
        <taxon>Pedobacter</taxon>
    </lineage>
</organism>
<dbReference type="AlphaFoldDB" id="A0A4R6II67"/>
<comment type="caution">
    <text evidence="1">The sequence shown here is derived from an EMBL/GenBank/DDBJ whole genome shotgun (WGS) entry which is preliminary data.</text>
</comment>
<dbReference type="SUPFAM" id="SSF55781">
    <property type="entry name" value="GAF domain-like"/>
    <property type="match status" value="1"/>
</dbReference>
<dbReference type="Proteomes" id="UP000295499">
    <property type="component" value="Unassembled WGS sequence"/>
</dbReference>
<reference evidence="1 2" key="1">
    <citation type="submission" date="2019-03" db="EMBL/GenBank/DDBJ databases">
        <title>Genomic Encyclopedia of Archaeal and Bacterial Type Strains, Phase II (KMG-II): from individual species to whole genera.</title>
        <authorList>
            <person name="Goeker M."/>
        </authorList>
    </citation>
    <scope>NUCLEOTIDE SEQUENCE [LARGE SCALE GENOMIC DNA]</scope>
    <source>
        <strain evidence="1 2">DSM 19034</strain>
    </source>
</reference>
<name>A0A4R6II67_9SPHI</name>
<proteinExistence type="predicted"/>
<evidence type="ECO:0008006" key="3">
    <source>
        <dbReference type="Google" id="ProtNLM"/>
    </source>
</evidence>
<keyword evidence="2" id="KW-1185">Reference proteome</keyword>
<protein>
    <recommendedName>
        <fullName evidence="3">GAF domain-containing protein</fullName>
    </recommendedName>
</protein>
<evidence type="ECO:0000313" key="1">
    <source>
        <dbReference type="EMBL" id="TDO21637.1"/>
    </source>
</evidence>